<organism evidence="2 3">
    <name type="scientific">Comamonas aquatica</name>
    <dbReference type="NCBI Taxonomy" id="225991"/>
    <lineage>
        <taxon>Bacteria</taxon>
        <taxon>Pseudomonadati</taxon>
        <taxon>Pseudomonadota</taxon>
        <taxon>Betaproteobacteria</taxon>
        <taxon>Burkholderiales</taxon>
        <taxon>Comamonadaceae</taxon>
        <taxon>Comamonas</taxon>
    </lineage>
</organism>
<dbReference type="Pfam" id="PF13835">
    <property type="entry name" value="DUF4194"/>
    <property type="match status" value="1"/>
</dbReference>
<dbReference type="RefSeq" id="WP_234686190.1">
    <property type="nucleotide sequence ID" value="NZ_CAHPSC010000032.1"/>
</dbReference>
<dbReference type="InterPro" id="IPR025449">
    <property type="entry name" value="JetB"/>
</dbReference>
<evidence type="ECO:0000256" key="1">
    <source>
        <dbReference type="SAM" id="MobiDB-lite"/>
    </source>
</evidence>
<accession>A0AA35D8U8</accession>
<comment type="caution">
    <text evidence="2">The sequence shown here is derived from an EMBL/GenBank/DDBJ whole genome shotgun (WGS) entry which is preliminary data.</text>
</comment>
<gene>
    <name evidence="2" type="ORF">GHA_02328</name>
</gene>
<sequence>MSFWTQAEEATKGVVREEDFEAIAYRLISEQVLYQVDRRSRTAYGLVREFHAEFKRALAPLGIVLRFNTNLRYVCAIPSHIKQHATVEQTLLALVLRKIHDEESRIANHNEDGEVECDLVTLGIKYRQSTGGRELPSGTRLLSLITSMRRWGIARSETDDRAVVAASVEQPYVILIRPGIVEVLGEAALERLAAWASAKGTDPLTEAHAGAGGADTEEDGEDFDV</sequence>
<name>A0AA35D8U8_9BURK</name>
<feature type="compositionally biased region" description="Acidic residues" evidence="1">
    <location>
        <begin position="215"/>
        <end position="225"/>
    </location>
</feature>
<protein>
    <recommendedName>
        <fullName evidence="4">DUF4194 domain-containing protein</fullName>
    </recommendedName>
</protein>
<reference evidence="2" key="1">
    <citation type="submission" date="2020-05" db="EMBL/GenBank/DDBJ databases">
        <authorList>
            <person name="Delgado-Blas J."/>
        </authorList>
    </citation>
    <scope>NUCLEOTIDE SEQUENCE</scope>
    <source>
        <strain evidence="2">BB1454</strain>
    </source>
</reference>
<evidence type="ECO:0008006" key="4">
    <source>
        <dbReference type="Google" id="ProtNLM"/>
    </source>
</evidence>
<dbReference type="Proteomes" id="UP000834458">
    <property type="component" value="Unassembled WGS sequence"/>
</dbReference>
<proteinExistence type="predicted"/>
<evidence type="ECO:0000313" key="2">
    <source>
        <dbReference type="EMBL" id="CAB5695388.1"/>
    </source>
</evidence>
<dbReference type="EMBL" id="CAHPSC010000032">
    <property type="protein sequence ID" value="CAB5695388.1"/>
    <property type="molecule type" value="Genomic_DNA"/>
</dbReference>
<feature type="region of interest" description="Disordered" evidence="1">
    <location>
        <begin position="203"/>
        <end position="225"/>
    </location>
</feature>
<dbReference type="AlphaFoldDB" id="A0AA35D8U8"/>
<evidence type="ECO:0000313" key="3">
    <source>
        <dbReference type="Proteomes" id="UP000834458"/>
    </source>
</evidence>